<dbReference type="Proteomes" id="UP000642284">
    <property type="component" value="Unassembled WGS sequence"/>
</dbReference>
<evidence type="ECO:0000313" key="1">
    <source>
        <dbReference type="EMBL" id="MBC9713271.1"/>
    </source>
</evidence>
<proteinExistence type="predicted"/>
<dbReference type="RefSeq" id="WP_187813702.1">
    <property type="nucleotide sequence ID" value="NZ_JACTVJ010000005.1"/>
</dbReference>
<sequence length="401" mass="42844">MVDRTSVAHWPRGTVPRAPVPRLLTEAFSRRLERPVSGADLGLADVQGPLPGPAGTPQATTFADLCRALSDPDQLAGLLALPYRTRPDPLPTGLSRVSPASAPPVHHDLATGTLRATLRSFSRQMEVYGGGFGRSALIALLGQSVLPTMSRMGAGAALGETARLVHLLGRMLDDGQARGLAQHCFEATYTLAGAAGDRAVQVIALRTLSAQAHALDQRDLALHLGSAAAAHAGDAVPPAVRGYVQAQLALSLARVGRRKEALRALTAAERHHERGRAACEEDPFAAYPEADLLFQRAEALRELGDLKGAVRTLESSLAQRKPADRRASALSHLRQAELTLEQGDVERCCAQTVKALGLFGDLHSSVARARWAALRLRLRRYAATPQVQAVLADWPRPSEVR</sequence>
<name>A0ABR7SCQ6_9ACTN</name>
<gene>
    <name evidence="1" type="ORF">H9Y04_11900</name>
</gene>
<evidence type="ECO:0000313" key="2">
    <source>
        <dbReference type="Proteomes" id="UP000642284"/>
    </source>
</evidence>
<dbReference type="InterPro" id="IPR011990">
    <property type="entry name" value="TPR-like_helical_dom_sf"/>
</dbReference>
<comment type="caution">
    <text evidence="1">The sequence shown here is derived from an EMBL/GenBank/DDBJ whole genome shotgun (WGS) entry which is preliminary data.</text>
</comment>
<accession>A0ABR7SCQ6</accession>
<keyword evidence="2" id="KW-1185">Reference proteome</keyword>
<reference evidence="1 2" key="1">
    <citation type="submission" date="2020-08" db="EMBL/GenBank/DDBJ databases">
        <title>Genemic of Streptomyces polyaspartic.</title>
        <authorList>
            <person name="Liu W."/>
        </authorList>
    </citation>
    <scope>NUCLEOTIDE SEQUENCE [LARGE SCALE GENOMIC DNA]</scope>
    <source>
        <strain evidence="1 2">TRM66268-LWL</strain>
    </source>
</reference>
<evidence type="ECO:0008006" key="3">
    <source>
        <dbReference type="Google" id="ProtNLM"/>
    </source>
</evidence>
<organism evidence="1 2">
    <name type="scientific">Streptomyces polyasparticus</name>
    <dbReference type="NCBI Taxonomy" id="2767826"/>
    <lineage>
        <taxon>Bacteria</taxon>
        <taxon>Bacillati</taxon>
        <taxon>Actinomycetota</taxon>
        <taxon>Actinomycetes</taxon>
        <taxon>Kitasatosporales</taxon>
        <taxon>Streptomycetaceae</taxon>
        <taxon>Streptomyces</taxon>
    </lineage>
</organism>
<dbReference type="EMBL" id="JACTVJ010000005">
    <property type="protein sequence ID" value="MBC9713271.1"/>
    <property type="molecule type" value="Genomic_DNA"/>
</dbReference>
<dbReference type="SUPFAM" id="SSF48452">
    <property type="entry name" value="TPR-like"/>
    <property type="match status" value="1"/>
</dbReference>
<dbReference type="Gene3D" id="1.25.40.10">
    <property type="entry name" value="Tetratricopeptide repeat domain"/>
    <property type="match status" value="1"/>
</dbReference>
<protein>
    <recommendedName>
        <fullName evidence="3">Tetratricopeptide repeat protein</fullName>
    </recommendedName>
</protein>